<feature type="region of interest" description="Disordered" evidence="1">
    <location>
        <begin position="108"/>
        <end position="138"/>
    </location>
</feature>
<evidence type="ECO:0000313" key="5">
    <source>
        <dbReference type="Proteomes" id="UP000283003"/>
    </source>
</evidence>
<evidence type="ECO:0000259" key="3">
    <source>
        <dbReference type="Pfam" id="PF13767"/>
    </source>
</evidence>
<dbReference type="EMBL" id="RXOL01000006">
    <property type="protein sequence ID" value="RVQ65817.1"/>
    <property type="molecule type" value="Genomic_DNA"/>
</dbReference>
<organism evidence="4 5">
    <name type="scientific">Croceicoccus ponticola</name>
    <dbReference type="NCBI Taxonomy" id="2217664"/>
    <lineage>
        <taxon>Bacteria</taxon>
        <taxon>Pseudomonadati</taxon>
        <taxon>Pseudomonadota</taxon>
        <taxon>Alphaproteobacteria</taxon>
        <taxon>Sphingomonadales</taxon>
        <taxon>Erythrobacteraceae</taxon>
        <taxon>Croceicoccus</taxon>
    </lineage>
</organism>
<sequence>MKKLLTAATIVGALVSAPAMAEAPAAAAAAEVSADAATPITDAELDMFAIAATKVNDIAQDAALSAEAKQAAMVAAVQGSGLDPVKFNDIATKSQSDEAIKGRVAEAFARRPAPTPAPAATADAEVEAEAANGEQAAG</sequence>
<evidence type="ECO:0000256" key="2">
    <source>
        <dbReference type="SAM" id="SignalP"/>
    </source>
</evidence>
<evidence type="ECO:0000313" key="4">
    <source>
        <dbReference type="EMBL" id="RVQ65817.1"/>
    </source>
</evidence>
<keyword evidence="5" id="KW-1185">Reference proteome</keyword>
<dbReference type="InterPro" id="IPR025433">
    <property type="entry name" value="DUF4168"/>
</dbReference>
<reference evidence="4 5" key="1">
    <citation type="submission" date="2018-12" db="EMBL/GenBank/DDBJ databases">
        <title>Croceicoccus ponticola sp. nov., a lipolytic bacterium isolated from seawater.</title>
        <authorList>
            <person name="Yoon J.-H."/>
        </authorList>
    </citation>
    <scope>NUCLEOTIDE SEQUENCE [LARGE SCALE GENOMIC DNA]</scope>
    <source>
        <strain evidence="4 5">GM-16</strain>
    </source>
</reference>
<evidence type="ECO:0000256" key="1">
    <source>
        <dbReference type="SAM" id="MobiDB-lite"/>
    </source>
</evidence>
<comment type="caution">
    <text evidence="4">The sequence shown here is derived from an EMBL/GenBank/DDBJ whole genome shotgun (WGS) entry which is preliminary data.</text>
</comment>
<feature type="signal peptide" evidence="2">
    <location>
        <begin position="1"/>
        <end position="21"/>
    </location>
</feature>
<dbReference type="Proteomes" id="UP000283003">
    <property type="component" value="Unassembled WGS sequence"/>
</dbReference>
<feature type="chain" id="PRO_5019110162" description="DUF4168 domain-containing protein" evidence="2">
    <location>
        <begin position="22"/>
        <end position="138"/>
    </location>
</feature>
<accession>A0A437GVJ2</accession>
<keyword evidence="2" id="KW-0732">Signal</keyword>
<gene>
    <name evidence="4" type="ORF">EKN06_12895</name>
</gene>
<feature type="domain" description="DUF4168" evidence="3">
    <location>
        <begin position="49"/>
        <end position="104"/>
    </location>
</feature>
<name>A0A437GVJ2_9SPHN</name>
<proteinExistence type="predicted"/>
<protein>
    <recommendedName>
        <fullName evidence="3">DUF4168 domain-containing protein</fullName>
    </recommendedName>
</protein>
<dbReference type="RefSeq" id="WP_127613325.1">
    <property type="nucleotide sequence ID" value="NZ_RXOL01000006.1"/>
</dbReference>
<dbReference type="Pfam" id="PF13767">
    <property type="entry name" value="DUF4168"/>
    <property type="match status" value="1"/>
</dbReference>
<dbReference type="AlphaFoldDB" id="A0A437GVJ2"/>